<evidence type="ECO:0000256" key="1">
    <source>
        <dbReference type="ARBA" id="ARBA00005879"/>
    </source>
</evidence>
<dbReference type="Proteomes" id="UP000436694">
    <property type="component" value="Unassembled WGS sequence"/>
</dbReference>
<dbReference type="Pfam" id="PF00590">
    <property type="entry name" value="TP_methylase"/>
    <property type="match status" value="1"/>
</dbReference>
<dbReference type="AlphaFoldDB" id="A0A844ANV1"/>
<dbReference type="InterPro" id="IPR000878">
    <property type="entry name" value="4pyrrol_Mease"/>
</dbReference>
<name>A0A844ANV1_9RHOB</name>
<dbReference type="PROSITE" id="PS00840">
    <property type="entry name" value="SUMT_2"/>
    <property type="match status" value="1"/>
</dbReference>
<evidence type="ECO:0000313" key="11">
    <source>
        <dbReference type="Proteomes" id="UP000436694"/>
    </source>
</evidence>
<evidence type="ECO:0000256" key="4">
    <source>
        <dbReference type="ARBA" id="ARBA00022679"/>
    </source>
</evidence>
<dbReference type="CDD" id="cd11642">
    <property type="entry name" value="SUMT"/>
    <property type="match status" value="1"/>
</dbReference>
<gene>
    <name evidence="10" type="primary">cobA</name>
    <name evidence="10" type="ORF">GG681_16500</name>
</gene>
<dbReference type="GO" id="GO:0019354">
    <property type="term" value="P:siroheme biosynthetic process"/>
    <property type="evidence" value="ECO:0007669"/>
    <property type="project" value="UniProtKB-UniPathway"/>
</dbReference>
<protein>
    <recommendedName>
        <fullName evidence="2">uroporphyrinogen-III C-methyltransferase</fullName>
        <ecNumber evidence="2">2.1.1.107</ecNumber>
    </recommendedName>
</protein>
<dbReference type="InterPro" id="IPR006366">
    <property type="entry name" value="CobA/CysG_C"/>
</dbReference>
<evidence type="ECO:0000256" key="5">
    <source>
        <dbReference type="ARBA" id="ARBA00022691"/>
    </source>
</evidence>
<dbReference type="SUPFAM" id="SSF53790">
    <property type="entry name" value="Tetrapyrrole methylase"/>
    <property type="match status" value="1"/>
</dbReference>
<sequence>MNFGPEGGAETGRISLVGAGPGAADLLTIRALRALQSADVVLYDRLISPEVLELIDPRAERLFVGKEVGACAWPQQAINQLMVALAQSGKYVVRLKSGDPNVFGRADEERVAADHAGIPIEVIPGITAASAAAASLGQSLTSRGVSDRVIFATGTCREGDAPPDIATLLQPGSSVALYMATKMAGALREQLLAAGFPAQMAVEVVASASTPSERQLRTTVGCLPEAMKDAGISHPAIIFLRAAKEVSGAELTTETRGLAPV</sequence>
<dbReference type="PANTHER" id="PTHR45790:SF3">
    <property type="entry name" value="S-ADENOSYL-L-METHIONINE-DEPENDENT UROPORPHYRINOGEN III METHYLTRANSFERASE, CHLOROPLASTIC"/>
    <property type="match status" value="1"/>
</dbReference>
<evidence type="ECO:0000313" key="10">
    <source>
        <dbReference type="EMBL" id="MQY44249.1"/>
    </source>
</evidence>
<dbReference type="InterPro" id="IPR003043">
    <property type="entry name" value="Uropor_MeTrfase_CS"/>
</dbReference>
<dbReference type="FunFam" id="3.40.1010.10:FF:000001">
    <property type="entry name" value="Siroheme synthase"/>
    <property type="match status" value="1"/>
</dbReference>
<dbReference type="EMBL" id="WIXK01000012">
    <property type="protein sequence ID" value="MQY44249.1"/>
    <property type="molecule type" value="Genomic_DNA"/>
</dbReference>
<dbReference type="InterPro" id="IPR014776">
    <property type="entry name" value="4pyrrole_Mease_sub2"/>
</dbReference>
<dbReference type="PANTHER" id="PTHR45790">
    <property type="entry name" value="SIROHEME SYNTHASE-RELATED"/>
    <property type="match status" value="1"/>
</dbReference>
<keyword evidence="3 8" id="KW-0489">Methyltransferase</keyword>
<evidence type="ECO:0000256" key="8">
    <source>
        <dbReference type="RuleBase" id="RU003960"/>
    </source>
</evidence>
<dbReference type="InterPro" id="IPR035996">
    <property type="entry name" value="4pyrrol_Methylase_sf"/>
</dbReference>
<dbReference type="EC" id="2.1.1.107" evidence="2"/>
<organism evidence="10 11">
    <name type="scientific">Tritonibacter aquimaris</name>
    <dbReference type="NCBI Taxonomy" id="2663379"/>
    <lineage>
        <taxon>Bacteria</taxon>
        <taxon>Pseudomonadati</taxon>
        <taxon>Pseudomonadota</taxon>
        <taxon>Alphaproteobacteria</taxon>
        <taxon>Rhodobacterales</taxon>
        <taxon>Paracoccaceae</taxon>
        <taxon>Tritonibacter</taxon>
    </lineage>
</organism>
<evidence type="ECO:0000256" key="7">
    <source>
        <dbReference type="ARBA" id="ARBA00025705"/>
    </source>
</evidence>
<comment type="pathway">
    <text evidence="7">Porphyrin-containing compound metabolism; siroheme biosynthesis; precorrin-2 from uroporphyrinogen III: step 1/1.</text>
</comment>
<evidence type="ECO:0000256" key="3">
    <source>
        <dbReference type="ARBA" id="ARBA00022603"/>
    </source>
</evidence>
<dbReference type="GO" id="GO:0004851">
    <property type="term" value="F:uroporphyrin-III C-methyltransferase activity"/>
    <property type="evidence" value="ECO:0007669"/>
    <property type="project" value="UniProtKB-EC"/>
</dbReference>
<dbReference type="UniPathway" id="UPA00262">
    <property type="reaction ID" value="UER00211"/>
</dbReference>
<accession>A0A844ANV1</accession>
<keyword evidence="5" id="KW-0949">S-adenosyl-L-methionine</keyword>
<evidence type="ECO:0000259" key="9">
    <source>
        <dbReference type="Pfam" id="PF00590"/>
    </source>
</evidence>
<keyword evidence="11" id="KW-1185">Reference proteome</keyword>
<comment type="caution">
    <text evidence="10">The sequence shown here is derived from an EMBL/GenBank/DDBJ whole genome shotgun (WGS) entry which is preliminary data.</text>
</comment>
<dbReference type="GO" id="GO:0032259">
    <property type="term" value="P:methylation"/>
    <property type="evidence" value="ECO:0007669"/>
    <property type="project" value="UniProtKB-KW"/>
</dbReference>
<dbReference type="InterPro" id="IPR014777">
    <property type="entry name" value="4pyrrole_Mease_sub1"/>
</dbReference>
<proteinExistence type="inferred from homology"/>
<keyword evidence="4 8" id="KW-0808">Transferase</keyword>
<evidence type="ECO:0000256" key="2">
    <source>
        <dbReference type="ARBA" id="ARBA00012162"/>
    </source>
</evidence>
<dbReference type="NCBIfam" id="NF004790">
    <property type="entry name" value="PRK06136.1"/>
    <property type="match status" value="1"/>
</dbReference>
<keyword evidence="6" id="KW-0627">Porphyrin biosynthesis</keyword>
<dbReference type="InterPro" id="IPR050161">
    <property type="entry name" value="Siro_Cobalamin_biosynth"/>
</dbReference>
<evidence type="ECO:0000256" key="6">
    <source>
        <dbReference type="ARBA" id="ARBA00023244"/>
    </source>
</evidence>
<dbReference type="Gene3D" id="3.40.1010.10">
    <property type="entry name" value="Cobalt-precorrin-4 Transmethylase, Domain 1"/>
    <property type="match status" value="1"/>
</dbReference>
<feature type="domain" description="Tetrapyrrole methylase" evidence="9">
    <location>
        <begin position="14"/>
        <end position="221"/>
    </location>
</feature>
<reference evidence="10 11" key="1">
    <citation type="submission" date="2019-10" db="EMBL/GenBank/DDBJ databases">
        <title>Epibacterium sp. nov., isolated from seawater.</title>
        <authorList>
            <person name="Zhang X."/>
            <person name="Li N."/>
        </authorList>
    </citation>
    <scope>NUCLEOTIDE SEQUENCE [LARGE SCALE GENOMIC DNA]</scope>
    <source>
        <strain evidence="10 11">SM1969</strain>
    </source>
</reference>
<dbReference type="Gene3D" id="3.30.950.10">
    <property type="entry name" value="Methyltransferase, Cobalt-precorrin-4 Transmethylase, Domain 2"/>
    <property type="match status" value="1"/>
</dbReference>
<comment type="similarity">
    <text evidence="1 8">Belongs to the precorrin methyltransferase family.</text>
</comment>
<dbReference type="NCBIfam" id="TIGR01469">
    <property type="entry name" value="cobA_cysG_Cterm"/>
    <property type="match status" value="1"/>
</dbReference>
<dbReference type="PROSITE" id="PS00839">
    <property type="entry name" value="SUMT_1"/>
    <property type="match status" value="1"/>
</dbReference>